<protein>
    <submittedName>
        <fullName evidence="2">Uncharacterized protein</fullName>
    </submittedName>
</protein>
<name>A0A498QAT8_9MYCO</name>
<sequence length="412" mass="43736">MATLSQVRAWSTEHLIEAAGYWTKTADQWEDVFLQMRNQSHTLMWEGAGGDALRARTGADFTVVSAKADQLRQASKIARDGAGTIGAAQRRVLFAIEDTHNAGFAVGEDFSVTDTRTSRSAAEQAARQAQAHAFAADIRQRVAQLLGVEHDVAGKITAATAGIAATTFPETPHDPKPRIQAVDTHTFKDSPQQPQPGPPGNPFAGWTDEQMRQVAVEIANGHALKHFPGKTPGDLARSIYDAMKDPNTRIGSSIKSGGLTLLKSDGTIILINPQDGDYGTAFEPKPTATTPWRTPLEYFEQNTRAVEPLAPPASGRFPPLTPGEMAPPTPAAPQPPPVPRPAPPPPPPVEAPPAPKPAPLPKGVEGPMLPGGPAPPLGPHVVHPPHTIPHHLPILGEDDPGKSPRLRLGAGR</sequence>
<reference evidence="2 3" key="1">
    <citation type="submission" date="2018-09" db="EMBL/GenBank/DDBJ databases">
        <authorList>
            <person name="Tagini F."/>
        </authorList>
    </citation>
    <scope>NUCLEOTIDE SEQUENCE [LARGE SCALE GENOMIC DNA]</scope>
    <source>
        <strain evidence="2 3">MK136</strain>
    </source>
</reference>
<evidence type="ECO:0000313" key="2">
    <source>
        <dbReference type="EMBL" id="VBA42676.1"/>
    </source>
</evidence>
<accession>A0A498QAT8</accession>
<organism evidence="2 3">
    <name type="scientific">Mycobacterium attenuatum</name>
    <dbReference type="NCBI Taxonomy" id="2341086"/>
    <lineage>
        <taxon>Bacteria</taxon>
        <taxon>Bacillati</taxon>
        <taxon>Actinomycetota</taxon>
        <taxon>Actinomycetes</taxon>
        <taxon>Mycobacteriales</taxon>
        <taxon>Mycobacteriaceae</taxon>
        <taxon>Mycobacterium</taxon>
    </lineage>
</organism>
<keyword evidence="3" id="KW-1185">Reference proteome</keyword>
<feature type="compositionally biased region" description="Low complexity" evidence="1">
    <location>
        <begin position="379"/>
        <end position="395"/>
    </location>
</feature>
<evidence type="ECO:0000313" key="3">
    <source>
        <dbReference type="Proteomes" id="UP000273307"/>
    </source>
</evidence>
<dbReference type="AlphaFoldDB" id="A0A498QAT8"/>
<proteinExistence type="predicted"/>
<evidence type="ECO:0000256" key="1">
    <source>
        <dbReference type="SAM" id="MobiDB-lite"/>
    </source>
</evidence>
<dbReference type="EMBL" id="UPHP01000123">
    <property type="protein sequence ID" value="VBA42676.1"/>
    <property type="molecule type" value="Genomic_DNA"/>
</dbReference>
<gene>
    <name evidence="2" type="ORF">LAUMK136_04704</name>
</gene>
<feature type="compositionally biased region" description="Pro residues" evidence="1">
    <location>
        <begin position="319"/>
        <end position="360"/>
    </location>
</feature>
<feature type="region of interest" description="Disordered" evidence="1">
    <location>
        <begin position="186"/>
        <end position="206"/>
    </location>
</feature>
<feature type="region of interest" description="Disordered" evidence="1">
    <location>
        <begin position="306"/>
        <end position="412"/>
    </location>
</feature>
<dbReference type="Proteomes" id="UP000273307">
    <property type="component" value="Unassembled WGS sequence"/>
</dbReference>